<dbReference type="SUPFAM" id="SSF53448">
    <property type="entry name" value="Nucleotide-diphospho-sugar transferases"/>
    <property type="match status" value="1"/>
</dbReference>
<reference evidence="2" key="1">
    <citation type="submission" date="2016-01" db="EMBL/GenBank/DDBJ databases">
        <title>Draft genome of Chromobacterium sp. F49.</title>
        <authorList>
            <person name="Hong K.W."/>
        </authorList>
    </citation>
    <scope>NUCLEOTIDE SEQUENCE [LARGE SCALE GENOMIC DNA]</scope>
    <source>
        <strain evidence="2">P7IIIA</strain>
    </source>
</reference>
<keyword evidence="2" id="KW-1185">Reference proteome</keyword>
<evidence type="ECO:0008006" key="3">
    <source>
        <dbReference type="Google" id="ProtNLM"/>
    </source>
</evidence>
<dbReference type="Proteomes" id="UP000076567">
    <property type="component" value="Unassembled WGS sequence"/>
</dbReference>
<gene>
    <name evidence="1" type="ORF">AWM68_15450</name>
</gene>
<protein>
    <recommendedName>
        <fullName evidence="3">Glycosyl transferase</fullName>
    </recommendedName>
</protein>
<evidence type="ECO:0000313" key="2">
    <source>
        <dbReference type="Proteomes" id="UP000076567"/>
    </source>
</evidence>
<comment type="caution">
    <text evidence="1">The sequence shown here is derived from an EMBL/GenBank/DDBJ whole genome shotgun (WGS) entry which is preliminary data.</text>
</comment>
<sequence length="341" mass="40276">MIFCTSVCLNHLGKAKVLANSLKKHMPNSRLVMCLIEKTMPSNLKNDPDFDEVVLAKDMGFANFEMMIFKYTQYETACACKGQLLRYVYQKYSDEKFVCYIDSDTQVFYSFDEVLSAFKTHSIVFTPHLNAPPEDTHTIWGENAEILYLRVGIINGGFIGLKRSTETEKFLTWWTVRLEHHAFFDAEMGLFTDQRWLTAALVLFDDIYILKHDGYNVAFWNIKQRYITINQEGYAANGVPFRFFHFSNIHYLRDHLPPDNPLVTPIVLEYLSLWEKYQEQYPTHYEWSYSFFDDGLKIEDNSREAFKNNPKLRTKTINPYLLSNKEIRKLNKKNKTRVRYR</sequence>
<proteinExistence type="predicted"/>
<organism evidence="1 2">
    <name type="scientific">Fictibacillus phosphorivorans</name>
    <dbReference type="NCBI Taxonomy" id="1221500"/>
    <lineage>
        <taxon>Bacteria</taxon>
        <taxon>Bacillati</taxon>
        <taxon>Bacillota</taxon>
        <taxon>Bacilli</taxon>
        <taxon>Bacillales</taxon>
        <taxon>Fictibacillaceae</taxon>
        <taxon>Fictibacillus</taxon>
    </lineage>
</organism>
<evidence type="ECO:0000313" key="1">
    <source>
        <dbReference type="EMBL" id="KZE63409.1"/>
    </source>
</evidence>
<accession>A0A163PEN2</accession>
<dbReference type="AlphaFoldDB" id="A0A163PEN2"/>
<dbReference type="EMBL" id="LRFC01000039">
    <property type="protein sequence ID" value="KZE63409.1"/>
    <property type="molecule type" value="Genomic_DNA"/>
</dbReference>
<dbReference type="Gene3D" id="3.90.550.10">
    <property type="entry name" value="Spore Coat Polysaccharide Biosynthesis Protein SpsA, Chain A"/>
    <property type="match status" value="1"/>
</dbReference>
<name>A0A163PEN2_9BACL</name>
<dbReference type="InterPro" id="IPR029044">
    <property type="entry name" value="Nucleotide-diphossugar_trans"/>
</dbReference>